<comment type="function">
    <text evidence="1">Could be involved in insertion of integral membrane proteins into the membrane.</text>
</comment>
<keyword evidence="3" id="KW-1185">Reference proteome</keyword>
<dbReference type="OrthoDB" id="9801753at2"/>
<accession>A0A2T5FV20</accession>
<dbReference type="AlphaFoldDB" id="A0A2T5FV20"/>
<comment type="similarity">
    <text evidence="1">Belongs to the UPF0161 family.</text>
</comment>
<dbReference type="PANTHER" id="PTHR33383">
    <property type="entry name" value="MEMBRANE PROTEIN INSERTION EFFICIENCY FACTOR-RELATED"/>
    <property type="match status" value="1"/>
</dbReference>
<comment type="subcellular location">
    <subcellularLocation>
        <location evidence="1">Cell membrane</location>
        <topology evidence="1">Peripheral membrane protein</topology>
        <orientation evidence="1">Cytoplasmic side</orientation>
    </subcellularLocation>
</comment>
<dbReference type="PANTHER" id="PTHR33383:SF1">
    <property type="entry name" value="MEMBRANE PROTEIN INSERTION EFFICIENCY FACTOR-RELATED"/>
    <property type="match status" value="1"/>
</dbReference>
<evidence type="ECO:0000313" key="3">
    <source>
        <dbReference type="Proteomes" id="UP000244162"/>
    </source>
</evidence>
<dbReference type="Pfam" id="PF01809">
    <property type="entry name" value="YidD"/>
    <property type="match status" value="1"/>
</dbReference>
<protein>
    <recommendedName>
        <fullName evidence="1">Putative membrane protein insertion efficiency factor</fullName>
    </recommendedName>
</protein>
<keyword evidence="1" id="KW-0472">Membrane</keyword>
<reference evidence="2 3" key="1">
    <citation type="submission" date="2017-09" db="EMBL/GenBank/DDBJ databases">
        <title>Sphingomonas panjinensis sp.nov., isolated from oil-contaminated soil.</title>
        <authorList>
            <person name="Wang L."/>
            <person name="Chen L."/>
        </authorList>
    </citation>
    <scope>NUCLEOTIDE SEQUENCE [LARGE SCALE GENOMIC DNA]</scope>
    <source>
        <strain evidence="2 3">FW-11</strain>
    </source>
</reference>
<dbReference type="InterPro" id="IPR002696">
    <property type="entry name" value="Membr_insert_effic_factor_YidD"/>
</dbReference>
<gene>
    <name evidence="2" type="ORF">CLG96_15455</name>
</gene>
<sequence length="70" mass="7629">MIARALILLAKAWQRGPSAILPPNCRYMPSCSTYAIEALSRYGAAKGGWLAARRILRCHPWGGHGIDPVP</sequence>
<dbReference type="Proteomes" id="UP000244162">
    <property type="component" value="Unassembled WGS sequence"/>
</dbReference>
<organism evidence="2 3">
    <name type="scientific">Sphingomonas oleivorans</name>
    <dbReference type="NCBI Taxonomy" id="1735121"/>
    <lineage>
        <taxon>Bacteria</taxon>
        <taxon>Pseudomonadati</taxon>
        <taxon>Pseudomonadota</taxon>
        <taxon>Alphaproteobacteria</taxon>
        <taxon>Sphingomonadales</taxon>
        <taxon>Sphingomonadaceae</taxon>
        <taxon>Sphingomonas</taxon>
    </lineage>
</organism>
<dbReference type="HAMAP" id="MF_00386">
    <property type="entry name" value="UPF0161_YidD"/>
    <property type="match status" value="1"/>
</dbReference>
<dbReference type="SMART" id="SM01234">
    <property type="entry name" value="Haemolytic"/>
    <property type="match status" value="1"/>
</dbReference>
<comment type="caution">
    <text evidence="2">The sequence shown here is derived from an EMBL/GenBank/DDBJ whole genome shotgun (WGS) entry which is preliminary data.</text>
</comment>
<keyword evidence="1" id="KW-1003">Cell membrane</keyword>
<dbReference type="NCBIfam" id="TIGR00278">
    <property type="entry name" value="membrane protein insertion efficiency factor YidD"/>
    <property type="match status" value="1"/>
</dbReference>
<dbReference type="GO" id="GO:0005886">
    <property type="term" value="C:plasma membrane"/>
    <property type="evidence" value="ECO:0007669"/>
    <property type="project" value="UniProtKB-SubCell"/>
</dbReference>
<evidence type="ECO:0000313" key="2">
    <source>
        <dbReference type="EMBL" id="PTQ08585.1"/>
    </source>
</evidence>
<evidence type="ECO:0000256" key="1">
    <source>
        <dbReference type="HAMAP-Rule" id="MF_00386"/>
    </source>
</evidence>
<dbReference type="RefSeq" id="WP_107969203.1">
    <property type="nucleotide sequence ID" value="NZ_NWBU01000015.1"/>
</dbReference>
<dbReference type="EMBL" id="NWBU01000015">
    <property type="protein sequence ID" value="PTQ08585.1"/>
    <property type="molecule type" value="Genomic_DNA"/>
</dbReference>
<name>A0A2T5FV20_9SPHN</name>
<proteinExistence type="inferred from homology"/>